<comment type="caution">
    <text evidence="3">The sequence shown here is derived from an EMBL/GenBank/DDBJ whole genome shotgun (WGS) entry which is preliminary data.</text>
</comment>
<evidence type="ECO:0000256" key="2">
    <source>
        <dbReference type="SAM" id="Phobius"/>
    </source>
</evidence>
<sequence>MTALTLAVGPAAPAAPAVPAPPPAAPAPGAPPEAPAPDAPAPDAPPPPELDRRMIGAGLVVTAAALAAATVMLWRDRCRGCGRARG</sequence>
<dbReference type="AlphaFoldDB" id="A0A3R8R1H9"/>
<accession>A0A3R8R1H9</accession>
<keyword evidence="2" id="KW-0812">Transmembrane</keyword>
<keyword evidence="2" id="KW-0472">Membrane</keyword>
<evidence type="ECO:0000313" key="3">
    <source>
        <dbReference type="EMBL" id="RRO86139.1"/>
    </source>
</evidence>
<name>A0A3R8R1H9_9CORY</name>
<evidence type="ECO:0000256" key="1">
    <source>
        <dbReference type="SAM" id="MobiDB-lite"/>
    </source>
</evidence>
<proteinExistence type="predicted"/>
<feature type="region of interest" description="Disordered" evidence="1">
    <location>
        <begin position="1"/>
        <end position="52"/>
    </location>
</feature>
<keyword evidence="2" id="KW-1133">Transmembrane helix</keyword>
<organism evidence="3 4">
    <name type="scientific">Corynebacterium bovis</name>
    <dbReference type="NCBI Taxonomy" id="36808"/>
    <lineage>
        <taxon>Bacteria</taxon>
        <taxon>Bacillati</taxon>
        <taxon>Actinomycetota</taxon>
        <taxon>Actinomycetes</taxon>
        <taxon>Mycobacteriales</taxon>
        <taxon>Corynebacteriaceae</taxon>
        <taxon>Corynebacterium</taxon>
    </lineage>
</organism>
<feature type="compositionally biased region" description="Pro residues" evidence="1">
    <location>
        <begin position="16"/>
        <end position="48"/>
    </location>
</feature>
<reference evidence="3 4" key="1">
    <citation type="submission" date="2018-01" db="EMBL/GenBank/DDBJ databases">
        <title>Twenty Corynebacterium bovis Genomes.</title>
        <authorList>
            <person name="Gulvik C.A."/>
        </authorList>
    </citation>
    <scope>NUCLEOTIDE SEQUENCE [LARGE SCALE GENOMIC DNA]</scope>
    <source>
        <strain evidence="3 4">F6900</strain>
    </source>
</reference>
<protein>
    <submittedName>
        <fullName evidence="3">Uncharacterized protein</fullName>
    </submittedName>
</protein>
<dbReference type="EMBL" id="PQNK01000012">
    <property type="protein sequence ID" value="RRO86139.1"/>
    <property type="molecule type" value="Genomic_DNA"/>
</dbReference>
<gene>
    <name evidence="3" type="ORF">CXF48_07810</name>
</gene>
<feature type="transmembrane region" description="Helical" evidence="2">
    <location>
        <begin position="53"/>
        <end position="74"/>
    </location>
</feature>
<dbReference type="Proteomes" id="UP000276526">
    <property type="component" value="Unassembled WGS sequence"/>
</dbReference>
<evidence type="ECO:0000313" key="4">
    <source>
        <dbReference type="Proteomes" id="UP000276526"/>
    </source>
</evidence>